<dbReference type="EMBL" id="CM051398">
    <property type="protein sequence ID" value="KAJ4718812.1"/>
    <property type="molecule type" value="Genomic_DNA"/>
</dbReference>
<protein>
    <submittedName>
        <fullName evidence="1">Disease resistance protein</fullName>
    </submittedName>
</protein>
<sequence>MVDAIISPLLEQLISVAVQEASEQVRLVTGVEKELKKLAENFEAIQAVLADAEERQVKEERVRRWLDKLKYASYDMEDVVDEWNTARLKLQMEGVDDDEHAVVPKKVCSFFSAPCFGFKQVFLRRDIASKIKEINKNLDDIFKQKELFNFHLNCSKRNEKWERVSTTSVIDESEISGRDDEKSILISKLVCESSNSDKKGLHIISLLGMGGIGKTTLAQLAYNNDEVKRSFDKRIWVCVSDTFDEIRIARALIESLESSSCKLVEFQSLINHIENIIVGKKLFLVLDDVWSEDYSKWEPFYCCLKNSHHNSKILITTRKETVAQMMNSTDIICIKQLAEDECWLLFRRIAFSSRSSEECEKLEDVGRKIVSKCKGLPLAAKTIASLLRFKRTQEEWQRILYSDMWKVEEINKGLLAPLLLSYNDLPSIVKTCFSYCAVFPKDHMIEKKELIRLWMAQGYLSVEKKEEMELLGEECFNILAARSFFQEFNKDDDDDNVMSCKMHDMVHDVAQFLRNKECFTTEIYGCDQPLVDCFDEEVCCHSSLIINETNLFPMSMCRAKRLRTVLIYGQRDEDSCFANLLPEVFSELTSVRALVIKSHYYLAKDIGVIPREIEKLIHLRYLNLSCQSIKELPEELCELYNLQILDVSRCVYLKELPQGIGKLISMTHLLNDNTDLRYMPIGITRITNLQILNEFVIGVSVDGRQVCSLESLKHLKLLHECFIAGLGNVSDVGEAKRLELYRNFKNLRDLTLSFDENYEQEGRKKEDDEELLEALQPPPNLAKLSITAHRGSTIWPTWIMSLTNLRFVCLGYCKNCKHLPPLGKLPSLEILEVLEMRRLRRVGNEFLGMESGHGSSSSSSSSVVAFPKLKSLAIVHMRDLEEWDFEITGNGEIMPRLSTLKFFYCPRLKALPDHLLQKPTLRDLLISECSILEQRYNKETGKEWSKISHIPQISLMPQMWEESIAL</sequence>
<comment type="caution">
    <text evidence="1">The sequence shown here is derived from an EMBL/GenBank/DDBJ whole genome shotgun (WGS) entry which is preliminary data.</text>
</comment>
<name>A0ACC1Y6F8_MELAZ</name>
<gene>
    <name evidence="1" type="ORF">OWV82_010448</name>
</gene>
<evidence type="ECO:0000313" key="2">
    <source>
        <dbReference type="Proteomes" id="UP001164539"/>
    </source>
</evidence>
<proteinExistence type="predicted"/>
<keyword evidence="2" id="KW-1185">Reference proteome</keyword>
<organism evidence="1 2">
    <name type="scientific">Melia azedarach</name>
    <name type="common">Chinaberry tree</name>
    <dbReference type="NCBI Taxonomy" id="155640"/>
    <lineage>
        <taxon>Eukaryota</taxon>
        <taxon>Viridiplantae</taxon>
        <taxon>Streptophyta</taxon>
        <taxon>Embryophyta</taxon>
        <taxon>Tracheophyta</taxon>
        <taxon>Spermatophyta</taxon>
        <taxon>Magnoliopsida</taxon>
        <taxon>eudicotyledons</taxon>
        <taxon>Gunneridae</taxon>
        <taxon>Pentapetalae</taxon>
        <taxon>rosids</taxon>
        <taxon>malvids</taxon>
        <taxon>Sapindales</taxon>
        <taxon>Meliaceae</taxon>
        <taxon>Melia</taxon>
    </lineage>
</organism>
<dbReference type="Proteomes" id="UP001164539">
    <property type="component" value="Chromosome 5"/>
</dbReference>
<accession>A0ACC1Y6F8</accession>
<reference evidence="1 2" key="1">
    <citation type="journal article" date="2023" name="Science">
        <title>Complex scaffold remodeling in plant triterpene biosynthesis.</title>
        <authorList>
            <person name="De La Pena R."/>
            <person name="Hodgson H."/>
            <person name="Liu J.C."/>
            <person name="Stephenson M.J."/>
            <person name="Martin A.C."/>
            <person name="Owen C."/>
            <person name="Harkess A."/>
            <person name="Leebens-Mack J."/>
            <person name="Jimenez L.E."/>
            <person name="Osbourn A."/>
            <person name="Sattely E.S."/>
        </authorList>
    </citation>
    <scope>NUCLEOTIDE SEQUENCE [LARGE SCALE GENOMIC DNA]</scope>
    <source>
        <strain evidence="2">cv. JPN11</strain>
        <tissue evidence="1">Leaf</tissue>
    </source>
</reference>
<evidence type="ECO:0000313" key="1">
    <source>
        <dbReference type="EMBL" id="KAJ4718812.1"/>
    </source>
</evidence>